<dbReference type="PANTHER" id="PTHR43293">
    <property type="entry name" value="ACETATE COA-TRANSFERASE YDIF"/>
    <property type="match status" value="1"/>
</dbReference>
<dbReference type="Gene3D" id="3.40.1080.10">
    <property type="entry name" value="Glutaconate Coenzyme A-transferase"/>
    <property type="match status" value="1"/>
</dbReference>
<dbReference type="EMBL" id="VBOU01000004">
    <property type="protein sequence ID" value="TMQ56135.1"/>
    <property type="molecule type" value="Genomic_DNA"/>
</dbReference>
<evidence type="ECO:0000313" key="1">
    <source>
        <dbReference type="EMBL" id="TMQ56135.1"/>
    </source>
</evidence>
<dbReference type="SMART" id="SM00882">
    <property type="entry name" value="CoA_trans"/>
    <property type="match status" value="1"/>
</dbReference>
<gene>
    <name evidence="1" type="ORF">E6K74_00875</name>
</gene>
<dbReference type="GO" id="GO:0008410">
    <property type="term" value="F:CoA-transferase activity"/>
    <property type="evidence" value="ECO:0007669"/>
    <property type="project" value="InterPro"/>
</dbReference>
<protein>
    <submittedName>
        <fullName evidence="1">CoA-transferase</fullName>
    </submittedName>
</protein>
<reference evidence="1 2" key="1">
    <citation type="journal article" date="2019" name="Nat. Microbiol.">
        <title>Mediterranean grassland soil C-N compound turnover is dependent on rainfall and depth, and is mediated by genomically divergent microorganisms.</title>
        <authorList>
            <person name="Diamond S."/>
            <person name="Andeer P.F."/>
            <person name="Li Z."/>
            <person name="Crits-Christoph A."/>
            <person name="Burstein D."/>
            <person name="Anantharaman K."/>
            <person name="Lane K.R."/>
            <person name="Thomas B.C."/>
            <person name="Pan C."/>
            <person name="Northen T.R."/>
            <person name="Banfield J.F."/>
        </authorList>
    </citation>
    <scope>NUCLEOTIDE SEQUENCE [LARGE SCALE GENOMIC DNA]</scope>
    <source>
        <strain evidence="1">WS_4</strain>
    </source>
</reference>
<dbReference type="InterPro" id="IPR037171">
    <property type="entry name" value="NagB/RpiA_transferase-like"/>
</dbReference>
<accession>A0A538SXQ8</accession>
<sequence length="258" mass="28005">MVNGGLAPRERMVLRAAREIEEGETVFVGTRLPLLAYLVAKDNHAPNAVALYENGLIREEAARELLFTMGDPPNILNATSASTTLDVMGMMQAGRVDLGLLGGAEVDRFGNINSTEVEDESGRMTRLPGSGGAADIASLARRTVILIPQEARRLVERVRFRTSPGYGDGPGFREREGLPPGGPTAIVTTHAVFRFDRVIAEGYLYEIFPGVTVDHVLVGMSWSPRIAQPLGMTRPFSVEEISSLRRIDPEGFWTGGRG</sequence>
<comment type="caution">
    <text evidence="1">The sequence shown here is derived from an EMBL/GenBank/DDBJ whole genome shotgun (WGS) entry which is preliminary data.</text>
</comment>
<organism evidence="1 2">
    <name type="scientific">Eiseniibacteriota bacterium</name>
    <dbReference type="NCBI Taxonomy" id="2212470"/>
    <lineage>
        <taxon>Bacteria</taxon>
        <taxon>Candidatus Eiseniibacteriota</taxon>
    </lineage>
</organism>
<dbReference type="Proteomes" id="UP000319829">
    <property type="component" value="Unassembled WGS sequence"/>
</dbReference>
<keyword evidence="1" id="KW-0808">Transferase</keyword>
<dbReference type="AlphaFoldDB" id="A0A538SXQ8"/>
<dbReference type="InterPro" id="IPR004165">
    <property type="entry name" value="CoA_trans_fam_I"/>
</dbReference>
<dbReference type="PANTHER" id="PTHR43293:SF3">
    <property type="entry name" value="CHOLESTEROL RING-CLEAVING HYDROLASE IPDB SUBUNIT"/>
    <property type="match status" value="1"/>
</dbReference>
<proteinExistence type="predicted"/>
<evidence type="ECO:0000313" key="2">
    <source>
        <dbReference type="Proteomes" id="UP000319829"/>
    </source>
</evidence>
<dbReference type="Pfam" id="PF01144">
    <property type="entry name" value="CoA_trans"/>
    <property type="match status" value="1"/>
</dbReference>
<name>A0A538SXQ8_UNCEI</name>
<dbReference type="SUPFAM" id="SSF100950">
    <property type="entry name" value="NagB/RpiA/CoA transferase-like"/>
    <property type="match status" value="1"/>
</dbReference>